<keyword evidence="4" id="KW-1185">Reference proteome</keyword>
<protein>
    <recommendedName>
        <fullName evidence="5">Glycoprotease family protein</fullName>
    </recommendedName>
</protein>
<feature type="region of interest" description="Disordered" evidence="1">
    <location>
        <begin position="584"/>
        <end position="605"/>
    </location>
</feature>
<gene>
    <name evidence="3" type="ORF">FHL15_006012</name>
</gene>
<dbReference type="Proteomes" id="UP000319160">
    <property type="component" value="Unassembled WGS sequence"/>
</dbReference>
<feature type="compositionally biased region" description="Polar residues" evidence="1">
    <location>
        <begin position="8"/>
        <end position="19"/>
    </location>
</feature>
<keyword evidence="2" id="KW-0812">Transmembrane</keyword>
<evidence type="ECO:0000313" key="4">
    <source>
        <dbReference type="Proteomes" id="UP000319160"/>
    </source>
</evidence>
<feature type="region of interest" description="Disordered" evidence="1">
    <location>
        <begin position="698"/>
        <end position="721"/>
    </location>
</feature>
<feature type="region of interest" description="Disordered" evidence="1">
    <location>
        <begin position="1"/>
        <end position="91"/>
    </location>
</feature>
<proteinExistence type="predicted"/>
<feature type="region of interest" description="Disordered" evidence="1">
    <location>
        <begin position="209"/>
        <end position="241"/>
    </location>
</feature>
<feature type="region of interest" description="Disordered" evidence="1">
    <location>
        <begin position="278"/>
        <end position="400"/>
    </location>
</feature>
<feature type="compositionally biased region" description="Basic residues" evidence="1">
    <location>
        <begin position="78"/>
        <end position="89"/>
    </location>
</feature>
<keyword evidence="2" id="KW-1133">Transmembrane helix</keyword>
<sequence>MAALVPQPKSTNPFATTHSSPKDNTKDEWEDWDVDSDDSASTSNADGILIDLSSNGPVDRTRKSYKPAGSRFTQRRSVQLHRVKSRARQKAQNAKAGITLVTDMSVFQPSRAAANTNKDKFTNTPTLRALEGNASSPSIGSFAWLKRKPASALGNKKSTMLTAEDHSADLSPNARPIVIGISVPSDDVGSHQVSPQTAVIETPMDMRSFSHKTGGKAPTPQQLHSIWSPDTEVSESPQSSRRAVSSIYSQYNPFEASKMASQAPPVPKLPAIINVKQVDGPQDHDDDDSGTPYTPFEEDGSPVAGRKSQKPKPVTLTPGSASSRAHGWWDHVTTPFTPQSNNPFKTQHQQTGYSSTEAPHEWWSGHDEKAGSSSKTSHLTINIPANPGQSGTSEQSHSEKARILLEENRSNASNDAPPPYEYSRPHVDAKVVFSQPYVNSQPIPSPGPMTPGLPGTMTSQGGINLAEIPLTPSGVRPIPGAVLPDRAIGSYRTGDQFYEARGKSNKTERKRRRHEKEDVIARRVGGFWRGRGCMPEEGCFGRTGREGRKRRRICLGIFGGIIAAIILTVVLVVVLTKRAMSPAASTGAGASADTGTNNTGSGHNETHVVPDLRFLNLTGFPPMPTGVLTVAGPNNSVAVSGCFTDKTPSTAWSCALPKEDHASVSPYDPTQPEFIFQIQFDNNSRALWKLADEADKPKNDRRSFMTDPGFKPDPAPPSLDEMRFLGNTTDNIKSDRKEGEPTPFFISLINSIDKTVGPNVLMRRQSNAISGSSGNGTQSFDFSDILPPPELNPDGTGAPARLFPLPVQQPVRLFDRDLPTEHYGFYTYFDKKIYMVNNQKRDTADEDGGVPIEDANWLVTFAQTRFLVKIWTRMGNTTHLLNAGGDHNLTATPSIQPGSMPYPVTVIEDMHGGDQSKKIDFSLAVLSNGQIDRSNATGVVADLLFKGTLVNGRIDHADLSLGGVDGGTGGCRCEWVNFEKS</sequence>
<dbReference type="STRING" id="2512241.A0A553HYY5"/>
<feature type="compositionally biased region" description="Polar residues" evidence="1">
    <location>
        <begin position="371"/>
        <end position="380"/>
    </location>
</feature>
<dbReference type="EMBL" id="VFLP01000031">
    <property type="protein sequence ID" value="TRX93144.1"/>
    <property type="molecule type" value="Genomic_DNA"/>
</dbReference>
<dbReference type="AlphaFoldDB" id="A0A553HYY5"/>
<dbReference type="OrthoDB" id="10259622at2759"/>
<name>A0A553HYY5_9PEZI</name>
<keyword evidence="2" id="KW-0472">Membrane</keyword>
<feature type="compositionally biased region" description="Acidic residues" evidence="1">
    <location>
        <begin position="28"/>
        <end position="38"/>
    </location>
</feature>
<reference evidence="4" key="1">
    <citation type="submission" date="2019-06" db="EMBL/GenBank/DDBJ databases">
        <title>Draft genome sequence of the griseofulvin-producing fungus Xylaria cubensis strain G536.</title>
        <authorList>
            <person name="Mead M.E."/>
            <person name="Raja H.A."/>
            <person name="Steenwyk J.L."/>
            <person name="Knowles S.L."/>
            <person name="Oberlies N.H."/>
            <person name="Rokas A."/>
        </authorList>
    </citation>
    <scope>NUCLEOTIDE SEQUENCE [LARGE SCALE GENOMIC DNA]</scope>
    <source>
        <strain evidence="4">G536</strain>
    </source>
</reference>
<evidence type="ECO:0008006" key="5">
    <source>
        <dbReference type="Google" id="ProtNLM"/>
    </source>
</evidence>
<evidence type="ECO:0000256" key="2">
    <source>
        <dbReference type="SAM" id="Phobius"/>
    </source>
</evidence>
<feature type="compositionally biased region" description="Polar residues" evidence="1">
    <location>
        <begin position="334"/>
        <end position="357"/>
    </location>
</feature>
<evidence type="ECO:0000256" key="1">
    <source>
        <dbReference type="SAM" id="MobiDB-lite"/>
    </source>
</evidence>
<feature type="compositionally biased region" description="Low complexity" evidence="1">
    <location>
        <begin position="584"/>
        <end position="600"/>
    </location>
</feature>
<feature type="compositionally biased region" description="Basic and acidic residues" evidence="1">
    <location>
        <begin position="358"/>
        <end position="370"/>
    </location>
</feature>
<comment type="caution">
    <text evidence="3">The sequence shown here is derived from an EMBL/GenBank/DDBJ whole genome shotgun (WGS) entry which is preliminary data.</text>
</comment>
<evidence type="ECO:0000313" key="3">
    <source>
        <dbReference type="EMBL" id="TRX93144.1"/>
    </source>
</evidence>
<accession>A0A553HYY5</accession>
<feature type="transmembrane region" description="Helical" evidence="2">
    <location>
        <begin position="553"/>
        <end position="575"/>
    </location>
</feature>
<organism evidence="3 4">
    <name type="scientific">Xylaria flabelliformis</name>
    <dbReference type="NCBI Taxonomy" id="2512241"/>
    <lineage>
        <taxon>Eukaryota</taxon>
        <taxon>Fungi</taxon>
        <taxon>Dikarya</taxon>
        <taxon>Ascomycota</taxon>
        <taxon>Pezizomycotina</taxon>
        <taxon>Sordariomycetes</taxon>
        <taxon>Xylariomycetidae</taxon>
        <taxon>Xylariales</taxon>
        <taxon>Xylariaceae</taxon>
        <taxon>Xylaria</taxon>
    </lineage>
</organism>